<dbReference type="InterPro" id="IPR013249">
    <property type="entry name" value="RNA_pol_sigma70_r4_t2"/>
</dbReference>
<dbReference type="InterPro" id="IPR007627">
    <property type="entry name" value="RNA_pol_sigma70_r2"/>
</dbReference>
<keyword evidence="4" id="KW-0804">Transcription</keyword>
<feature type="domain" description="RNA polymerase sigma factor 70 region 4 type 2" evidence="6">
    <location>
        <begin position="124"/>
        <end position="174"/>
    </location>
</feature>
<dbReference type="PANTHER" id="PTHR43133">
    <property type="entry name" value="RNA POLYMERASE ECF-TYPE SIGMA FACTO"/>
    <property type="match status" value="1"/>
</dbReference>
<proteinExistence type="inferred from homology"/>
<evidence type="ECO:0000256" key="1">
    <source>
        <dbReference type="ARBA" id="ARBA00010641"/>
    </source>
</evidence>
<dbReference type="InterPro" id="IPR013324">
    <property type="entry name" value="RNA_pol_sigma_r3/r4-like"/>
</dbReference>
<keyword evidence="2" id="KW-0805">Transcription regulation</keyword>
<gene>
    <name evidence="7" type="ORF">HZF24_05210</name>
</gene>
<dbReference type="NCBIfam" id="TIGR02937">
    <property type="entry name" value="sigma70-ECF"/>
    <property type="match status" value="1"/>
</dbReference>
<dbReference type="EMBL" id="JACBNQ010000003">
    <property type="protein sequence ID" value="NYB73534.1"/>
    <property type="molecule type" value="Genomic_DNA"/>
</dbReference>
<dbReference type="SUPFAM" id="SSF88946">
    <property type="entry name" value="Sigma2 domain of RNA polymerase sigma factors"/>
    <property type="match status" value="1"/>
</dbReference>
<dbReference type="AlphaFoldDB" id="A0A974BHZ7"/>
<dbReference type="InterPro" id="IPR013325">
    <property type="entry name" value="RNA_pol_sigma_r2"/>
</dbReference>
<evidence type="ECO:0000259" key="6">
    <source>
        <dbReference type="Pfam" id="PF08281"/>
    </source>
</evidence>
<dbReference type="Proteomes" id="UP000611629">
    <property type="component" value="Unassembled WGS sequence"/>
</dbReference>
<dbReference type="InterPro" id="IPR036388">
    <property type="entry name" value="WH-like_DNA-bd_sf"/>
</dbReference>
<comment type="caution">
    <text evidence="7">The sequence shown here is derived from an EMBL/GenBank/DDBJ whole genome shotgun (WGS) entry which is preliminary data.</text>
</comment>
<dbReference type="Gene3D" id="1.10.1740.10">
    <property type="match status" value="1"/>
</dbReference>
<evidence type="ECO:0000256" key="2">
    <source>
        <dbReference type="ARBA" id="ARBA00023015"/>
    </source>
</evidence>
<sequence length="186" mass="21799">MTIAIITSIKDENERRFIEELYVKHNKVMWKYAMSLTKNKDEADELIQISFEKIIRCIDAVKKINCCKMDSYMVSIVRNSYYTLLVKKYKEKENIKDIDSAELADLESHDDYESVLEKNSTSDIISALENMPDKYKTVLKLKYVHEFDDEQIAKTIGVQTNSVRMYKTRALRMLAVRLKGSECNEK</sequence>
<dbReference type="Pfam" id="PF08281">
    <property type="entry name" value="Sigma70_r4_2"/>
    <property type="match status" value="1"/>
</dbReference>
<comment type="similarity">
    <text evidence="1">Belongs to the sigma-70 factor family. ECF subfamily.</text>
</comment>
<name>A0A974BHZ7_SEDHY</name>
<evidence type="ECO:0000313" key="8">
    <source>
        <dbReference type="Proteomes" id="UP000611629"/>
    </source>
</evidence>
<dbReference type="InterPro" id="IPR039425">
    <property type="entry name" value="RNA_pol_sigma-70-like"/>
</dbReference>
<accession>A0A974BHZ7</accession>
<dbReference type="InterPro" id="IPR014284">
    <property type="entry name" value="RNA_pol_sigma-70_dom"/>
</dbReference>
<feature type="domain" description="RNA polymerase sigma-70 region 2" evidence="5">
    <location>
        <begin position="21"/>
        <end position="88"/>
    </location>
</feature>
<organism evidence="7 8">
    <name type="scientific">Sedimentibacter hydroxybenzoicus DSM 7310</name>
    <dbReference type="NCBI Taxonomy" id="1123245"/>
    <lineage>
        <taxon>Bacteria</taxon>
        <taxon>Bacillati</taxon>
        <taxon>Bacillota</taxon>
        <taxon>Tissierellia</taxon>
        <taxon>Sedimentibacter</taxon>
    </lineage>
</organism>
<protein>
    <submittedName>
        <fullName evidence="7">Sigma-70 family RNA polymerase sigma factor</fullName>
    </submittedName>
</protein>
<dbReference type="RefSeq" id="WP_179237225.1">
    <property type="nucleotide sequence ID" value="NZ_JACBNQ010000003.1"/>
</dbReference>
<dbReference type="GO" id="GO:0016987">
    <property type="term" value="F:sigma factor activity"/>
    <property type="evidence" value="ECO:0007669"/>
    <property type="project" value="UniProtKB-KW"/>
</dbReference>
<dbReference type="SUPFAM" id="SSF88659">
    <property type="entry name" value="Sigma3 and sigma4 domains of RNA polymerase sigma factors"/>
    <property type="match status" value="1"/>
</dbReference>
<dbReference type="Gene3D" id="1.10.10.10">
    <property type="entry name" value="Winged helix-like DNA-binding domain superfamily/Winged helix DNA-binding domain"/>
    <property type="match status" value="1"/>
</dbReference>
<dbReference type="GO" id="GO:0003677">
    <property type="term" value="F:DNA binding"/>
    <property type="evidence" value="ECO:0007669"/>
    <property type="project" value="InterPro"/>
</dbReference>
<keyword evidence="8" id="KW-1185">Reference proteome</keyword>
<dbReference type="Pfam" id="PF04542">
    <property type="entry name" value="Sigma70_r2"/>
    <property type="match status" value="1"/>
</dbReference>
<evidence type="ECO:0000313" key="7">
    <source>
        <dbReference type="EMBL" id="NYB73534.1"/>
    </source>
</evidence>
<dbReference type="GO" id="GO:0006352">
    <property type="term" value="P:DNA-templated transcription initiation"/>
    <property type="evidence" value="ECO:0007669"/>
    <property type="project" value="InterPro"/>
</dbReference>
<dbReference type="PANTHER" id="PTHR43133:SF51">
    <property type="entry name" value="RNA POLYMERASE SIGMA FACTOR"/>
    <property type="match status" value="1"/>
</dbReference>
<evidence type="ECO:0000256" key="4">
    <source>
        <dbReference type="ARBA" id="ARBA00023163"/>
    </source>
</evidence>
<evidence type="ECO:0000259" key="5">
    <source>
        <dbReference type="Pfam" id="PF04542"/>
    </source>
</evidence>
<evidence type="ECO:0000256" key="3">
    <source>
        <dbReference type="ARBA" id="ARBA00023082"/>
    </source>
</evidence>
<reference evidence="7" key="1">
    <citation type="submission" date="2020-07" db="EMBL/GenBank/DDBJ databases">
        <title>Genomic analysis of a strain of Sedimentibacter Hydroxybenzoicus DSM7310.</title>
        <authorList>
            <person name="Ma S."/>
        </authorList>
    </citation>
    <scope>NUCLEOTIDE SEQUENCE</scope>
    <source>
        <strain evidence="7">DSM 7310</strain>
    </source>
</reference>
<keyword evidence="3" id="KW-0731">Sigma factor</keyword>